<comment type="similarity">
    <text evidence="2">Belongs to the complex I LYR family.</text>
</comment>
<dbReference type="GO" id="GO:0045271">
    <property type="term" value="C:respiratory chain complex I"/>
    <property type="evidence" value="ECO:0007669"/>
    <property type="project" value="InterPro"/>
</dbReference>
<evidence type="ECO:0000256" key="1">
    <source>
        <dbReference type="ARBA" id="ARBA00004443"/>
    </source>
</evidence>
<accession>A0A559M6N7</accession>
<sequence>MVINPTYLAQRTRQSVNWTDCKRRVLWSYREWIRSAPEIQTMYSLNIPVPQLRTKMRQEFERHRYVNQMGVVDMLLFQSHAEFQIAIATPFKEPRTRVFDGLREYIWFSFLEGTLLTLELAGNAKLLEATPSCSQVLPSRRGPKRKTSTELHVWFLRGKFFILPPSAPYLTPV</sequence>
<dbReference type="InterPro" id="IPR016488">
    <property type="entry name" value="NADH_Ub_cplx-1_asu_su-6"/>
</dbReference>
<keyword evidence="6" id="KW-0249">Electron transport</keyword>
<evidence type="ECO:0000256" key="5">
    <source>
        <dbReference type="ARBA" id="ARBA00022792"/>
    </source>
</evidence>
<comment type="caution">
    <text evidence="9">The sequence shown here is derived from an EMBL/GenBank/DDBJ whole genome shotgun (WGS) entry which is preliminary data.</text>
</comment>
<keyword evidence="7" id="KW-0496">Mitochondrion</keyword>
<dbReference type="GO" id="GO:0006979">
    <property type="term" value="P:response to oxidative stress"/>
    <property type="evidence" value="ECO:0007669"/>
    <property type="project" value="TreeGrafter"/>
</dbReference>
<proteinExistence type="inferred from homology"/>
<comment type="subcellular location">
    <subcellularLocation>
        <location evidence="1">Mitochondrion inner membrane</location>
        <topology evidence="1">Peripheral membrane protein</topology>
        <orientation evidence="1">Matrix side</orientation>
    </subcellularLocation>
</comment>
<dbReference type="PANTHER" id="PTHR12964:SF0">
    <property type="entry name" value="NADH DEHYDROGENASE [UBIQUINONE] 1 ALPHA SUBCOMPLEX SUBUNIT 6"/>
    <property type="match status" value="1"/>
</dbReference>
<dbReference type="Proteomes" id="UP000315522">
    <property type="component" value="Unassembled WGS sequence"/>
</dbReference>
<evidence type="ECO:0000313" key="10">
    <source>
        <dbReference type="Proteomes" id="UP000315522"/>
    </source>
</evidence>
<evidence type="ECO:0000256" key="2">
    <source>
        <dbReference type="ARBA" id="ARBA00009508"/>
    </source>
</evidence>
<dbReference type="InterPro" id="IPR045299">
    <property type="entry name" value="Complex1_LYR_NDUFA6_LYRM6"/>
</dbReference>
<name>A0A559M6N7_9HELO</name>
<organism evidence="9 10">
    <name type="scientific">Lachnellula willkommii</name>
    <dbReference type="NCBI Taxonomy" id="215461"/>
    <lineage>
        <taxon>Eukaryota</taxon>
        <taxon>Fungi</taxon>
        <taxon>Dikarya</taxon>
        <taxon>Ascomycota</taxon>
        <taxon>Pezizomycotina</taxon>
        <taxon>Leotiomycetes</taxon>
        <taxon>Helotiales</taxon>
        <taxon>Lachnaceae</taxon>
        <taxon>Lachnellula</taxon>
    </lineage>
</organism>
<evidence type="ECO:0000256" key="8">
    <source>
        <dbReference type="ARBA" id="ARBA00023136"/>
    </source>
</evidence>
<keyword evidence="8" id="KW-0472">Membrane</keyword>
<keyword evidence="10" id="KW-1185">Reference proteome</keyword>
<evidence type="ECO:0000256" key="6">
    <source>
        <dbReference type="ARBA" id="ARBA00022982"/>
    </source>
</evidence>
<evidence type="ECO:0000313" key="9">
    <source>
        <dbReference type="EMBL" id="TVY88636.1"/>
    </source>
</evidence>
<dbReference type="CDD" id="cd20266">
    <property type="entry name" value="Complex1_LYR_NDUFA6_LYRM6"/>
    <property type="match status" value="1"/>
</dbReference>
<keyword evidence="9" id="KW-0830">Ubiquinone</keyword>
<evidence type="ECO:0000256" key="7">
    <source>
        <dbReference type="ARBA" id="ARBA00023128"/>
    </source>
</evidence>
<gene>
    <name evidence="9" type="primary">nuo14.8</name>
    <name evidence="9" type="ORF">LAWI1_G003006</name>
</gene>
<keyword evidence="3" id="KW-0813">Transport</keyword>
<dbReference type="EMBL" id="QGML01001626">
    <property type="protein sequence ID" value="TVY88636.1"/>
    <property type="molecule type" value="Genomic_DNA"/>
</dbReference>
<keyword evidence="5" id="KW-0999">Mitochondrion inner membrane</keyword>
<reference evidence="9 10" key="1">
    <citation type="submission" date="2018-05" db="EMBL/GenBank/DDBJ databases">
        <title>Genome sequencing and assembly of the regulated plant pathogen Lachnellula willkommii and related sister species for the development of diagnostic species identification markers.</title>
        <authorList>
            <person name="Giroux E."/>
            <person name="Bilodeau G."/>
        </authorList>
    </citation>
    <scope>NUCLEOTIDE SEQUENCE [LARGE SCALE GENOMIC DNA]</scope>
    <source>
        <strain evidence="9 10">CBS 172.35</strain>
    </source>
</reference>
<dbReference type="PANTHER" id="PTHR12964">
    <property type="entry name" value="NADH-UBIQUINONE OXIDOREDUCTASE B14 SUBUNIT"/>
    <property type="match status" value="1"/>
</dbReference>
<evidence type="ECO:0000256" key="4">
    <source>
        <dbReference type="ARBA" id="ARBA00022660"/>
    </source>
</evidence>
<dbReference type="GO" id="GO:0005743">
    <property type="term" value="C:mitochondrial inner membrane"/>
    <property type="evidence" value="ECO:0007669"/>
    <property type="project" value="UniProtKB-SubCell"/>
</dbReference>
<evidence type="ECO:0000256" key="3">
    <source>
        <dbReference type="ARBA" id="ARBA00022448"/>
    </source>
</evidence>
<dbReference type="AlphaFoldDB" id="A0A559M6N7"/>
<keyword evidence="4" id="KW-0679">Respiratory chain</keyword>
<protein>
    <submittedName>
        <fullName evidence="9">NADH-ubiquinone oxidoreductase 14.8 kDa subunit</fullName>
    </submittedName>
</protein>